<protein>
    <submittedName>
        <fullName evidence="1">Uncharacterized protein</fullName>
    </submittedName>
</protein>
<dbReference type="AlphaFoldDB" id="A0A382CCK9"/>
<dbReference type="EMBL" id="UINC01033775">
    <property type="protein sequence ID" value="SVB23572.1"/>
    <property type="molecule type" value="Genomic_DNA"/>
</dbReference>
<gene>
    <name evidence="1" type="ORF">METZ01_LOCUS176426</name>
</gene>
<reference evidence="1" key="1">
    <citation type="submission" date="2018-05" db="EMBL/GenBank/DDBJ databases">
        <authorList>
            <person name="Lanie J.A."/>
            <person name="Ng W.-L."/>
            <person name="Kazmierczak K.M."/>
            <person name="Andrzejewski T.M."/>
            <person name="Davidsen T.M."/>
            <person name="Wayne K.J."/>
            <person name="Tettelin H."/>
            <person name="Glass J.I."/>
            <person name="Rusch D."/>
            <person name="Podicherti R."/>
            <person name="Tsui H.-C.T."/>
            <person name="Winkler M.E."/>
        </authorList>
    </citation>
    <scope>NUCLEOTIDE SEQUENCE</scope>
</reference>
<organism evidence="1">
    <name type="scientific">marine metagenome</name>
    <dbReference type="NCBI Taxonomy" id="408172"/>
    <lineage>
        <taxon>unclassified sequences</taxon>
        <taxon>metagenomes</taxon>
        <taxon>ecological metagenomes</taxon>
    </lineage>
</organism>
<evidence type="ECO:0000313" key="1">
    <source>
        <dbReference type="EMBL" id="SVB23572.1"/>
    </source>
</evidence>
<proteinExistence type="predicted"/>
<accession>A0A382CCK9</accession>
<sequence length="64" mass="7636">MSNDHPEISRLLDYIQNIEKRVAVLEEEFLRWDFGYDAIETIKKRLDELYVDNSKTCSELKLNS</sequence>
<name>A0A382CCK9_9ZZZZ</name>